<dbReference type="EMBL" id="WUBL01000059">
    <property type="protein sequence ID" value="KAF2967923.1"/>
    <property type="molecule type" value="Genomic_DNA"/>
</dbReference>
<dbReference type="Pfam" id="PF06330">
    <property type="entry name" value="TRI5"/>
    <property type="match status" value="1"/>
</dbReference>
<dbReference type="SFLD" id="SFLDS00005">
    <property type="entry name" value="Isoprenoid_Synthase_Type_I"/>
    <property type="match status" value="1"/>
</dbReference>
<sequence>MSPASLCSETERVAATSRLICVSMLEELQYEGTPRPSDQAIESLLTLMHERAIQIGVPLDTPISSKGFWLGFSEGLLPYIDHPVEVQAYIGLATWLVVQYDDIVGQRGQMQEEAGCFHDRFFRGEIQPNALLEGIAGLIREAPEHFDPVLSTLLQTSMLHFLTSNLLEQRSGFKNLRVTKEGRKFPYYFRSMSGMDVAYAVFTYPKVLYPDIGFFIEAIPDMAEFINTSNDVLSFYKEEVGGDKRNYINNRAVCEEKEALEVLEQVKSETVGCAMRVRQILKGRGEYAKAWESSVRGYITMHTTNPRYRLSELNLGEEHPLAAFKASIDTSAKMITASSY</sequence>
<dbReference type="Proteomes" id="UP000481858">
    <property type="component" value="Unassembled WGS sequence"/>
</dbReference>
<dbReference type="InParanoid" id="A0A7C8IRH6"/>
<reference evidence="3 4" key="1">
    <citation type="submission" date="2019-12" db="EMBL/GenBank/DDBJ databases">
        <title>Draft genome sequence of the ascomycete Xylaria multiplex DSM 110363.</title>
        <authorList>
            <person name="Buettner E."/>
            <person name="Kellner H."/>
        </authorList>
    </citation>
    <scope>NUCLEOTIDE SEQUENCE [LARGE SCALE GENOMIC DNA]</scope>
    <source>
        <strain evidence="3 4">DSM 110363</strain>
    </source>
</reference>
<keyword evidence="4" id="KW-1185">Reference proteome</keyword>
<dbReference type="InterPro" id="IPR024652">
    <property type="entry name" value="Trichodiene_synth"/>
</dbReference>
<keyword evidence="2" id="KW-0456">Lyase</keyword>
<evidence type="ECO:0000256" key="1">
    <source>
        <dbReference type="ARBA" id="ARBA00007946"/>
    </source>
</evidence>
<accession>A0A7C8IRH6</accession>
<evidence type="ECO:0000256" key="2">
    <source>
        <dbReference type="ARBA" id="ARBA00023239"/>
    </source>
</evidence>
<dbReference type="AlphaFoldDB" id="A0A7C8IRH6"/>
<dbReference type="OrthoDB" id="2998174at2759"/>
<dbReference type="Gene3D" id="1.10.600.10">
    <property type="entry name" value="Farnesyl Diphosphate Synthase"/>
    <property type="match status" value="1"/>
</dbReference>
<proteinExistence type="inferred from homology"/>
<dbReference type="SUPFAM" id="SSF48576">
    <property type="entry name" value="Terpenoid synthases"/>
    <property type="match status" value="1"/>
</dbReference>
<protein>
    <recommendedName>
        <fullName evidence="5">Terpene synthase</fullName>
    </recommendedName>
</protein>
<gene>
    <name evidence="3" type="ORF">GQX73_g5656</name>
</gene>
<evidence type="ECO:0008006" key="5">
    <source>
        <dbReference type="Google" id="ProtNLM"/>
    </source>
</evidence>
<evidence type="ECO:0000313" key="4">
    <source>
        <dbReference type="Proteomes" id="UP000481858"/>
    </source>
</evidence>
<comment type="caution">
    <text evidence="3">The sequence shown here is derived from an EMBL/GenBank/DDBJ whole genome shotgun (WGS) entry which is preliminary data.</text>
</comment>
<organism evidence="3 4">
    <name type="scientific">Xylaria multiplex</name>
    <dbReference type="NCBI Taxonomy" id="323545"/>
    <lineage>
        <taxon>Eukaryota</taxon>
        <taxon>Fungi</taxon>
        <taxon>Dikarya</taxon>
        <taxon>Ascomycota</taxon>
        <taxon>Pezizomycotina</taxon>
        <taxon>Sordariomycetes</taxon>
        <taxon>Xylariomycetidae</taxon>
        <taxon>Xylariales</taxon>
        <taxon>Xylariaceae</taxon>
        <taxon>Xylaria</taxon>
    </lineage>
</organism>
<evidence type="ECO:0000313" key="3">
    <source>
        <dbReference type="EMBL" id="KAF2967923.1"/>
    </source>
</evidence>
<comment type="similarity">
    <text evidence="1">Belongs to the trichodiene synthase family.</text>
</comment>
<dbReference type="GO" id="GO:0016838">
    <property type="term" value="F:carbon-oxygen lyase activity, acting on phosphates"/>
    <property type="evidence" value="ECO:0007669"/>
    <property type="project" value="InterPro"/>
</dbReference>
<name>A0A7C8IRH6_9PEZI</name>
<dbReference type="SFLD" id="SFLDG01021">
    <property type="entry name" value="Trichodiene_Synthase_Like"/>
    <property type="match status" value="1"/>
</dbReference>
<dbReference type="InterPro" id="IPR008949">
    <property type="entry name" value="Isoprenoid_synthase_dom_sf"/>
</dbReference>